<feature type="transmembrane region" description="Helical" evidence="1">
    <location>
        <begin position="38"/>
        <end position="59"/>
    </location>
</feature>
<feature type="transmembrane region" description="Helical" evidence="1">
    <location>
        <begin position="296"/>
        <end position="319"/>
    </location>
</feature>
<dbReference type="SUPFAM" id="SSF48097">
    <property type="entry name" value="Regulator of G-protein signaling, RGS"/>
    <property type="match status" value="1"/>
</dbReference>
<dbReference type="PROSITE" id="PS50132">
    <property type="entry name" value="RGS"/>
    <property type="match status" value="1"/>
</dbReference>
<protein>
    <recommendedName>
        <fullName evidence="2">RGS domain-containing protein</fullName>
    </recommendedName>
</protein>
<dbReference type="GeneID" id="68119260"/>
<evidence type="ECO:0000256" key="1">
    <source>
        <dbReference type="SAM" id="Phobius"/>
    </source>
</evidence>
<gene>
    <name evidence="3" type="ORF">FDP41_012045</name>
</gene>
<dbReference type="Proteomes" id="UP000444721">
    <property type="component" value="Unassembled WGS sequence"/>
</dbReference>
<comment type="caution">
    <text evidence="3">The sequence shown here is derived from an EMBL/GenBank/DDBJ whole genome shotgun (WGS) entry which is preliminary data.</text>
</comment>
<dbReference type="VEuPathDB" id="AmoebaDB:FDP41_012045"/>
<evidence type="ECO:0000313" key="3">
    <source>
        <dbReference type="EMBL" id="KAF0982184.1"/>
    </source>
</evidence>
<accession>A0A6A5C6R4</accession>
<reference evidence="3 4" key="1">
    <citation type="journal article" date="2019" name="Sci. Rep.">
        <title>Nanopore sequencing improves the draft genome of the human pathogenic amoeba Naegleria fowleri.</title>
        <authorList>
            <person name="Liechti N."/>
            <person name="Schurch N."/>
            <person name="Bruggmann R."/>
            <person name="Wittwer M."/>
        </authorList>
    </citation>
    <scope>NUCLEOTIDE SEQUENCE [LARGE SCALE GENOMIC DNA]</scope>
    <source>
        <strain evidence="3 4">ATCC 30894</strain>
    </source>
</reference>
<dbReference type="AlphaFoldDB" id="A0A6A5C6R4"/>
<feature type="domain" description="RGS" evidence="2">
    <location>
        <begin position="341"/>
        <end position="384"/>
    </location>
</feature>
<sequence length="384" mass="43851">MIFGTLFGYICCFILDLRILVGRKIFPCFIFTLDYHFSVPALSCAFILRFIRLVVLTWLNSVKVRVGKRQMLRGSMEDAAIMGTAVSEVAMHELVQQQQLHVIPSMSSDISAVTVGNDVTTTVEIPKSSKTKSPSSEELVFFKKDTYFQNFEKGKLIHVLKFLVSSKFIYITFAIIGFIHLSVYFIVGGVDYYNYTHDIKNPNKKQAFVVDTFVFAAANGCGTGTYHTNMYISYLSIYAFVGIVFAVGALFMKRDIWYVKREIVLTVVNWSFFALVYAVVNLFSQVTTLVDYFVPVAQMTVQIACILDNITTTILPVMYQQIEKKKDSQTNLTLENDDGNRIRKILLNSKWNSLFLQFSEKSFSSEDIMMWNAVEQFKKSIQKN</sequence>
<evidence type="ECO:0000259" key="2">
    <source>
        <dbReference type="PROSITE" id="PS50132"/>
    </source>
</evidence>
<feature type="transmembrane region" description="Helical" evidence="1">
    <location>
        <begin position="168"/>
        <end position="187"/>
    </location>
</feature>
<name>A0A6A5C6R4_NAEFO</name>
<dbReference type="VEuPathDB" id="AmoebaDB:NF0080310"/>
<dbReference type="RefSeq" id="XP_044566897.1">
    <property type="nucleotide sequence ID" value="XM_044702522.1"/>
</dbReference>
<feature type="transmembrane region" description="Helical" evidence="1">
    <location>
        <begin position="263"/>
        <end position="284"/>
    </location>
</feature>
<dbReference type="Gene3D" id="1.10.167.10">
    <property type="entry name" value="Regulator of G-protein Signalling 4, domain 2"/>
    <property type="match status" value="1"/>
</dbReference>
<keyword evidence="1" id="KW-0472">Membrane</keyword>
<dbReference type="OrthoDB" id="10457977at2759"/>
<keyword evidence="1" id="KW-1133">Transmembrane helix</keyword>
<feature type="transmembrane region" description="Helical" evidence="1">
    <location>
        <begin position="7"/>
        <end position="26"/>
    </location>
</feature>
<keyword evidence="1" id="KW-0812">Transmembrane</keyword>
<dbReference type="InterPro" id="IPR044926">
    <property type="entry name" value="RGS_subdomain_2"/>
</dbReference>
<feature type="transmembrane region" description="Helical" evidence="1">
    <location>
        <begin position="231"/>
        <end position="251"/>
    </location>
</feature>
<dbReference type="EMBL" id="VFQX01000012">
    <property type="protein sequence ID" value="KAF0982184.1"/>
    <property type="molecule type" value="Genomic_DNA"/>
</dbReference>
<proteinExistence type="predicted"/>
<evidence type="ECO:0000313" key="4">
    <source>
        <dbReference type="Proteomes" id="UP000444721"/>
    </source>
</evidence>
<dbReference type="InterPro" id="IPR036305">
    <property type="entry name" value="RGS_sf"/>
</dbReference>
<organism evidence="3 4">
    <name type="scientific">Naegleria fowleri</name>
    <name type="common">Brain eating amoeba</name>
    <dbReference type="NCBI Taxonomy" id="5763"/>
    <lineage>
        <taxon>Eukaryota</taxon>
        <taxon>Discoba</taxon>
        <taxon>Heterolobosea</taxon>
        <taxon>Tetramitia</taxon>
        <taxon>Eutetramitia</taxon>
        <taxon>Vahlkampfiidae</taxon>
        <taxon>Naegleria</taxon>
    </lineage>
</organism>
<dbReference type="InterPro" id="IPR016137">
    <property type="entry name" value="RGS"/>
</dbReference>
<dbReference type="VEuPathDB" id="AmoebaDB:NfTy_023560"/>
<keyword evidence="4" id="KW-1185">Reference proteome</keyword>